<feature type="transmembrane region" description="Helical" evidence="2">
    <location>
        <begin position="38"/>
        <end position="57"/>
    </location>
</feature>
<dbReference type="InterPro" id="IPR022275">
    <property type="entry name" value="NHPM_bacteriocin_SS_HylD"/>
</dbReference>
<dbReference type="Proteomes" id="UP000191135">
    <property type="component" value="Chromosome"/>
</dbReference>
<dbReference type="PANTHER" id="PTHR30386">
    <property type="entry name" value="MEMBRANE FUSION SUBUNIT OF EMRAB-TOLC MULTIDRUG EFFLUX PUMP"/>
    <property type="match status" value="1"/>
</dbReference>
<reference evidence="3 4" key="1">
    <citation type="submission" date="2017-03" db="EMBL/GenBank/DDBJ databases">
        <title>Foreign affairs: Plasmid Transfer between Roseobacters and Rhizobia.</title>
        <authorList>
            <person name="Bartling P."/>
            <person name="Bunk B."/>
            <person name="Overmann J."/>
            <person name="Brinkmann H."/>
            <person name="Petersen J."/>
        </authorList>
    </citation>
    <scope>NUCLEOTIDE SEQUENCE [LARGE SCALE GENOMIC DNA]</scope>
    <source>
        <strain evidence="3 4">MACL11</strain>
    </source>
</reference>
<keyword evidence="2" id="KW-0472">Membrane</keyword>
<keyword evidence="2" id="KW-0812">Transmembrane</keyword>
<sequence>MSNPEEPRKQVYRESALKHLQTPESTDSLMRVVGPSGWVVAIAIALVFCGAIYWSIFGTVTTFVQGKGILGPAYGETRDFVATHSGILRSLPVQLGDTVEKGELLASIEIVSVAEDKREAERTLRSLKTEQDLLETYWNNLLPQQMADLKQKEEDLERQIAWDEQQLDSRKKILEGFEQASSDGAITPLRLEQARDSFIEASANLDGNKFDKEQLAAKRLELENQKTTAFQAMSDRLLKAQENLADLEDTLDSGGKVLSDMSGRVIAVDASIGSFVQPGSPIVTVQPVNTDIEGVFFANPLHGKKVLAGMEVNVSPSTVEASRFGTIRGKVVWVSEDPQSDTAVARQLGNETLAKALAGSEPPIAFGVQLEKDAASPSGLKWTSGHGPNMKVRTGTLADADVAVEQVPPIVLVIPAIRRVLGLDQ</sequence>
<evidence type="ECO:0000256" key="2">
    <source>
        <dbReference type="SAM" id="Phobius"/>
    </source>
</evidence>
<dbReference type="AlphaFoldDB" id="A0A1U9Z2W5"/>
<name>A0A1U9Z2W5_9HYPH</name>
<evidence type="ECO:0000256" key="1">
    <source>
        <dbReference type="SAM" id="Coils"/>
    </source>
</evidence>
<evidence type="ECO:0000313" key="3">
    <source>
        <dbReference type="EMBL" id="AQZ52031.1"/>
    </source>
</evidence>
<protein>
    <submittedName>
        <fullName evidence="3">NHLM bacteriocin system secretion protein</fullName>
    </submittedName>
</protein>
<dbReference type="Gene3D" id="2.40.50.100">
    <property type="match status" value="1"/>
</dbReference>
<dbReference type="STRING" id="1122214.Mame_02706"/>
<dbReference type="InterPro" id="IPR050739">
    <property type="entry name" value="MFP"/>
</dbReference>
<organism evidence="3 4">
    <name type="scientific">Martelella mediterranea DSM 17316</name>
    <dbReference type="NCBI Taxonomy" id="1122214"/>
    <lineage>
        <taxon>Bacteria</taxon>
        <taxon>Pseudomonadati</taxon>
        <taxon>Pseudomonadota</taxon>
        <taxon>Alphaproteobacteria</taxon>
        <taxon>Hyphomicrobiales</taxon>
        <taxon>Aurantimonadaceae</taxon>
        <taxon>Martelella</taxon>
    </lineage>
</organism>
<dbReference type="NCBIfam" id="TIGR03794">
    <property type="entry name" value="NHLM_micro_HlyD"/>
    <property type="match status" value="1"/>
</dbReference>
<proteinExistence type="predicted"/>
<dbReference type="OrthoDB" id="8439633at2"/>
<gene>
    <name evidence="3" type="ORF">Mame_02706</name>
</gene>
<dbReference type="EMBL" id="CP020330">
    <property type="protein sequence ID" value="AQZ52031.1"/>
    <property type="molecule type" value="Genomic_DNA"/>
</dbReference>
<dbReference type="RefSeq" id="WP_079920802.1">
    <property type="nucleotide sequence ID" value="NZ_AQWH01000002.1"/>
</dbReference>
<keyword evidence="1" id="KW-0175">Coiled coil</keyword>
<evidence type="ECO:0000313" key="4">
    <source>
        <dbReference type="Proteomes" id="UP000191135"/>
    </source>
</evidence>
<accession>A0A1U9Z2W5</accession>
<keyword evidence="2" id="KW-1133">Transmembrane helix</keyword>
<dbReference type="eggNOG" id="COG1566">
    <property type="taxonomic scope" value="Bacteria"/>
</dbReference>
<feature type="coiled-coil region" evidence="1">
    <location>
        <begin position="110"/>
        <end position="166"/>
    </location>
</feature>
<dbReference type="PRINTS" id="PR01490">
    <property type="entry name" value="RTXTOXIND"/>
</dbReference>
<dbReference type="KEGG" id="mmed:Mame_02706"/>
<dbReference type="PANTHER" id="PTHR30386:SF28">
    <property type="entry name" value="EXPORTED PROTEIN"/>
    <property type="match status" value="1"/>
</dbReference>
<keyword evidence="4" id="KW-1185">Reference proteome</keyword>